<evidence type="ECO:0000256" key="1">
    <source>
        <dbReference type="ARBA" id="ARBA00005806"/>
    </source>
</evidence>
<dbReference type="Pfam" id="PF06050">
    <property type="entry name" value="HGD-D"/>
    <property type="match status" value="1"/>
</dbReference>
<name>A0A6V8MI33_9BACT</name>
<evidence type="ECO:0000313" key="2">
    <source>
        <dbReference type="EMBL" id="GFO59584.1"/>
    </source>
</evidence>
<dbReference type="PANTHER" id="PTHR30548">
    <property type="entry name" value="2-HYDROXYGLUTARYL-COA DEHYDRATASE, D-COMPONENT-RELATED"/>
    <property type="match status" value="1"/>
</dbReference>
<accession>A0A6V8MI33</accession>
<dbReference type="EMBL" id="BLXX01000004">
    <property type="protein sequence ID" value="GFO59584.1"/>
    <property type="molecule type" value="Genomic_DNA"/>
</dbReference>
<gene>
    <name evidence="2" type="ORF">GMST_19090</name>
</gene>
<dbReference type="AlphaFoldDB" id="A0A6V8MI33"/>
<proteinExistence type="inferred from homology"/>
<dbReference type="Proteomes" id="UP000556026">
    <property type="component" value="Unassembled WGS sequence"/>
</dbReference>
<dbReference type="InterPro" id="IPR010327">
    <property type="entry name" value="FldB/FldC_alpha/beta"/>
</dbReference>
<protein>
    <submittedName>
        <fullName evidence="2">Uncharacterized protein</fullName>
    </submittedName>
</protein>
<comment type="caution">
    <text evidence="2">The sequence shown here is derived from an EMBL/GenBank/DDBJ whole genome shotgun (WGS) entry which is preliminary data.</text>
</comment>
<organism evidence="2 3">
    <name type="scientific">Geomonas silvestris</name>
    <dbReference type="NCBI Taxonomy" id="2740184"/>
    <lineage>
        <taxon>Bacteria</taxon>
        <taxon>Pseudomonadati</taxon>
        <taxon>Thermodesulfobacteriota</taxon>
        <taxon>Desulfuromonadia</taxon>
        <taxon>Geobacterales</taxon>
        <taxon>Geobacteraceae</taxon>
        <taxon>Geomonas</taxon>
    </lineage>
</organism>
<comment type="similarity">
    <text evidence="1">Belongs to the FldB/FldC dehydratase alpha/beta subunit family.</text>
</comment>
<sequence length="103" mass="11292">MQESATGDPLRAIATRSLQIPCACMTPNTGRMEVLKEQVDLLRPDLVIDLVLQSCHTFNVEAVKVESLVRNGLGTNYLKIVTDFSSQDIGQLKTRIGAALEMC</sequence>
<dbReference type="PANTHER" id="PTHR30548:SF6">
    <property type="entry name" value="DEHYDRATASE SUBUNIT YJIM-RELATED"/>
    <property type="match status" value="1"/>
</dbReference>
<evidence type="ECO:0000313" key="3">
    <source>
        <dbReference type="Proteomes" id="UP000556026"/>
    </source>
</evidence>
<reference evidence="3" key="1">
    <citation type="submission" date="2020-06" db="EMBL/GenBank/DDBJ databases">
        <title>Draft genomic sequence of Geomonas sp. Red330.</title>
        <authorList>
            <person name="Itoh H."/>
            <person name="Zhenxing X."/>
            <person name="Ushijima N."/>
            <person name="Masuda Y."/>
            <person name="Shiratori Y."/>
            <person name="Senoo K."/>
        </authorList>
    </citation>
    <scope>NUCLEOTIDE SEQUENCE [LARGE SCALE GENOMIC DNA]</scope>
    <source>
        <strain evidence="3">Red330</strain>
    </source>
</reference>
<keyword evidence="3" id="KW-1185">Reference proteome</keyword>
<dbReference type="Gene3D" id="3.40.50.11900">
    <property type="match status" value="1"/>
</dbReference>